<dbReference type="InterPro" id="IPR053136">
    <property type="entry name" value="UTP_pyrophosphatase-like"/>
</dbReference>
<reference evidence="2" key="1">
    <citation type="submission" date="2023-09" db="EMBL/GenBank/DDBJ databases">
        <title>Demequina sp. a novel bacteria isolated from Capsicum annuum.</title>
        <authorList>
            <person name="Humaira Z."/>
            <person name="Lee J."/>
            <person name="Cho D."/>
        </authorList>
    </citation>
    <scope>NUCLEOTIDE SEQUENCE</scope>
    <source>
        <strain evidence="2">PMTSA13</strain>
    </source>
</reference>
<sequence length="181" mass="21123">MPTDLPAYTLVRKPVRHVRIAVRPPDGEVRVSAPRHVPKSEIDRFVASRARWIAQHQERIAALPTPLTAGPEAERLRAELRLRVEPLLAYWTDRMGLMPVPPYLIRRMTTRWGTCNVQTRRITFALELARRDDEQLEYIVVHELAHLIERGHDARFYAVMDAYLPQWRRIRKELNGLPPSV</sequence>
<dbReference type="InterPro" id="IPR002725">
    <property type="entry name" value="YgjP-like_metallopeptidase"/>
</dbReference>
<dbReference type="EMBL" id="CP134880">
    <property type="protein sequence ID" value="WNM26458.1"/>
    <property type="molecule type" value="Genomic_DNA"/>
</dbReference>
<dbReference type="RefSeq" id="WP_313542272.1">
    <property type="nucleotide sequence ID" value="NZ_CP134880.1"/>
</dbReference>
<feature type="domain" description="YgjP-like metallopeptidase" evidence="1">
    <location>
        <begin position="76"/>
        <end position="175"/>
    </location>
</feature>
<proteinExistence type="predicted"/>
<organism evidence="2">
    <name type="scientific">Demequina capsici</name>
    <dbReference type="NCBI Taxonomy" id="3075620"/>
    <lineage>
        <taxon>Bacteria</taxon>
        <taxon>Bacillati</taxon>
        <taxon>Actinomycetota</taxon>
        <taxon>Actinomycetes</taxon>
        <taxon>Micrococcales</taxon>
        <taxon>Demequinaceae</taxon>
        <taxon>Demequina</taxon>
    </lineage>
</organism>
<accession>A0AA96J9X4</accession>
<dbReference type="Gene3D" id="3.30.2010.10">
    <property type="entry name" value="Metalloproteases ('zincins'), catalytic domain"/>
    <property type="match status" value="1"/>
</dbReference>
<feature type="domain" description="YgjP-like metallopeptidase" evidence="1">
    <location>
        <begin position="19"/>
        <end position="63"/>
    </location>
</feature>
<dbReference type="Pfam" id="PF01863">
    <property type="entry name" value="YgjP-like"/>
    <property type="match status" value="2"/>
</dbReference>
<gene>
    <name evidence="2" type="ORF">RN607_09625</name>
</gene>
<evidence type="ECO:0000259" key="1">
    <source>
        <dbReference type="Pfam" id="PF01863"/>
    </source>
</evidence>
<dbReference type="AlphaFoldDB" id="A0AA96J9X4"/>
<dbReference type="Proteomes" id="UP001303408">
    <property type="component" value="Chromosome"/>
</dbReference>
<dbReference type="PANTHER" id="PTHR30399:SF1">
    <property type="entry name" value="UTP PYROPHOSPHATASE"/>
    <property type="match status" value="1"/>
</dbReference>
<name>A0AA96J9X4_9MICO</name>
<dbReference type="PANTHER" id="PTHR30399">
    <property type="entry name" value="UNCHARACTERIZED PROTEIN YGJP"/>
    <property type="match status" value="1"/>
</dbReference>
<dbReference type="KEGG" id="dcp:RN607_09625"/>
<evidence type="ECO:0000313" key="2">
    <source>
        <dbReference type="EMBL" id="WNM26458.1"/>
    </source>
</evidence>
<protein>
    <submittedName>
        <fullName evidence="2">DUF45 domain-containing protein</fullName>
    </submittedName>
</protein>
<dbReference type="CDD" id="cd07344">
    <property type="entry name" value="M48_yhfN_like"/>
    <property type="match status" value="1"/>
</dbReference>